<evidence type="ECO:0000313" key="3">
    <source>
        <dbReference type="Proteomes" id="UP001054252"/>
    </source>
</evidence>
<dbReference type="PANTHER" id="PTHR12854:SF7">
    <property type="entry name" value="ATAXIN-2 HOMOLOG"/>
    <property type="match status" value="1"/>
</dbReference>
<dbReference type="Gene3D" id="2.30.30.100">
    <property type="match status" value="1"/>
</dbReference>
<dbReference type="Pfam" id="PF14438">
    <property type="entry name" value="SM-ATX"/>
    <property type="match status" value="1"/>
</dbReference>
<keyword evidence="3" id="KW-1185">Reference proteome</keyword>
<dbReference type="GO" id="GO:0034063">
    <property type="term" value="P:stress granule assembly"/>
    <property type="evidence" value="ECO:0007669"/>
    <property type="project" value="TreeGrafter"/>
</dbReference>
<protein>
    <recommendedName>
        <fullName evidence="1">Ataxin 2 SM domain-containing protein</fullName>
    </recommendedName>
</protein>
<gene>
    <name evidence="2" type="ORF">SLEP1_g47332</name>
</gene>
<dbReference type="GO" id="GO:0010494">
    <property type="term" value="C:cytoplasmic stress granule"/>
    <property type="evidence" value="ECO:0007669"/>
    <property type="project" value="TreeGrafter"/>
</dbReference>
<dbReference type="PANTHER" id="PTHR12854">
    <property type="entry name" value="ATAXIN 2-RELATED"/>
    <property type="match status" value="1"/>
</dbReference>
<dbReference type="AlphaFoldDB" id="A0AAV5LQ29"/>
<organism evidence="2 3">
    <name type="scientific">Rubroshorea leprosula</name>
    <dbReference type="NCBI Taxonomy" id="152421"/>
    <lineage>
        <taxon>Eukaryota</taxon>
        <taxon>Viridiplantae</taxon>
        <taxon>Streptophyta</taxon>
        <taxon>Embryophyta</taxon>
        <taxon>Tracheophyta</taxon>
        <taxon>Spermatophyta</taxon>
        <taxon>Magnoliopsida</taxon>
        <taxon>eudicotyledons</taxon>
        <taxon>Gunneridae</taxon>
        <taxon>Pentapetalae</taxon>
        <taxon>rosids</taxon>
        <taxon>malvids</taxon>
        <taxon>Malvales</taxon>
        <taxon>Dipterocarpaceae</taxon>
        <taxon>Rubroshorea</taxon>
    </lineage>
</organism>
<accession>A0AAV5LQ29</accession>
<sequence>MNLQEVVLPKSYANGFGSRRGGDRNFKTRLENKLQSGKSNAGRIPNAAGGKVGCPSHDRLVYLVTCLIGHPVEVHVKNGSIFTGIFHATDAEKDFGIILIMALWIKDGTL</sequence>
<proteinExistence type="predicted"/>
<reference evidence="2 3" key="1">
    <citation type="journal article" date="2021" name="Commun. Biol.">
        <title>The genome of Shorea leprosula (Dipterocarpaceae) highlights the ecological relevance of drought in aseasonal tropical rainforests.</title>
        <authorList>
            <person name="Ng K.K.S."/>
            <person name="Kobayashi M.J."/>
            <person name="Fawcett J.A."/>
            <person name="Hatakeyama M."/>
            <person name="Paape T."/>
            <person name="Ng C.H."/>
            <person name="Ang C.C."/>
            <person name="Tnah L.H."/>
            <person name="Lee C.T."/>
            <person name="Nishiyama T."/>
            <person name="Sese J."/>
            <person name="O'Brien M.J."/>
            <person name="Copetti D."/>
            <person name="Mohd Noor M.I."/>
            <person name="Ong R.C."/>
            <person name="Putra M."/>
            <person name="Sireger I.Z."/>
            <person name="Indrioko S."/>
            <person name="Kosugi Y."/>
            <person name="Izuno A."/>
            <person name="Isagi Y."/>
            <person name="Lee S.L."/>
            <person name="Shimizu K.K."/>
        </authorList>
    </citation>
    <scope>NUCLEOTIDE SEQUENCE [LARGE SCALE GENOMIC DNA]</scope>
    <source>
        <strain evidence="2">214</strain>
    </source>
</reference>
<feature type="domain" description="Ataxin 2 SM" evidence="1">
    <location>
        <begin position="57"/>
        <end position="106"/>
    </location>
</feature>
<dbReference type="Proteomes" id="UP001054252">
    <property type="component" value="Unassembled WGS sequence"/>
</dbReference>
<evidence type="ECO:0000259" key="1">
    <source>
        <dbReference type="Pfam" id="PF14438"/>
    </source>
</evidence>
<dbReference type="InterPro" id="IPR025852">
    <property type="entry name" value="SM_dom_ATX"/>
</dbReference>
<comment type="caution">
    <text evidence="2">The sequence shown here is derived from an EMBL/GenBank/DDBJ whole genome shotgun (WGS) entry which is preliminary data.</text>
</comment>
<dbReference type="EMBL" id="BPVZ01000135">
    <property type="protein sequence ID" value="GKV39575.1"/>
    <property type="molecule type" value="Genomic_DNA"/>
</dbReference>
<name>A0AAV5LQ29_9ROSI</name>
<dbReference type="GO" id="GO:0003729">
    <property type="term" value="F:mRNA binding"/>
    <property type="evidence" value="ECO:0007669"/>
    <property type="project" value="TreeGrafter"/>
</dbReference>
<dbReference type="InterPro" id="IPR045117">
    <property type="entry name" value="ATXN2-like"/>
</dbReference>
<evidence type="ECO:0000313" key="2">
    <source>
        <dbReference type="EMBL" id="GKV39575.1"/>
    </source>
</evidence>